<dbReference type="PANTHER" id="PTHR33608:SF6">
    <property type="entry name" value="BLL2464 PROTEIN"/>
    <property type="match status" value="1"/>
</dbReference>
<dbReference type="GeneID" id="7171571"/>
<dbReference type="STRING" id="490899.DKAM_0599"/>
<protein>
    <submittedName>
        <fullName evidence="1">Uncharacterized protein</fullName>
    </submittedName>
</protein>
<dbReference type="InterPro" id="IPR036465">
    <property type="entry name" value="vWFA_dom_sf"/>
</dbReference>
<dbReference type="RefSeq" id="WP_012608266.1">
    <property type="nucleotide sequence ID" value="NC_011766.1"/>
</dbReference>
<sequence>MAIHATTRLRLYMLSTALLLAGAIIVDPTFLPPALLLLSLPVFSYIAIESNYKILKSIKVSGSVAMETGGRFFVEYTIINPTRIPILPVEFSIQYSELIKLVKGSKRGLLIIPPRAKVKLRFSFHGRLGEHFVGPLKIVLRDLFGFYRSSDEYLGKALVVNIPPTVEEVIVRKLLIYARSTGLVKSRIPGEGVEFYDIRDYSPGDEAKRIVWRIYASRRMLAIWEPEKEVFQPVLFILDGTREMWSGPMSQSMIEHSARIISSIIYYLVKRGYPVSATVFNESLVHTSGKPMHGYHGYMEALRVLSKVKFEEGDESHRRRALSGVLSYTYTRILPRDRSIIFLFTHLRDTIIDEIAAWNNLYKDKGHILYIVHPLITAYESDSDVPEWVANIYRVKLIENLREDMAVISRARGRGLKVIAVTPDLIPQRVMDIIERYSS</sequence>
<evidence type="ECO:0000313" key="2">
    <source>
        <dbReference type="Proteomes" id="UP000006903"/>
    </source>
</evidence>
<dbReference type="AlphaFoldDB" id="B8D494"/>
<dbReference type="PANTHER" id="PTHR33608">
    <property type="entry name" value="BLL2464 PROTEIN"/>
    <property type="match status" value="1"/>
</dbReference>
<proteinExistence type="predicted"/>
<name>B8D494_DESA1</name>
<gene>
    <name evidence="1" type="ordered locus">DKAM_0599</name>
</gene>
<dbReference type="SUPFAM" id="SSF53300">
    <property type="entry name" value="vWA-like"/>
    <property type="match status" value="1"/>
</dbReference>
<evidence type="ECO:0000313" key="1">
    <source>
        <dbReference type="EMBL" id="ACL10925.1"/>
    </source>
</evidence>
<dbReference type="eggNOG" id="arCOG02742">
    <property type="taxonomic scope" value="Archaea"/>
</dbReference>
<dbReference type="EMBL" id="CP001140">
    <property type="protein sequence ID" value="ACL10925.1"/>
    <property type="molecule type" value="Genomic_DNA"/>
</dbReference>
<dbReference type="KEGG" id="dka:DKAM_0599"/>
<accession>B8D494</accession>
<dbReference type="HOGENOM" id="CLU_625015_0_0_2"/>
<reference evidence="1 2" key="1">
    <citation type="journal article" date="2009" name="J. Bacteriol.">
        <title>Complete genome sequence of the anaerobic, protein-degrading hyperthermophilic crenarchaeon Desulfurococcus kamchatkensis.</title>
        <authorList>
            <person name="Ravin N.V."/>
            <person name="Mardanov A.V."/>
            <person name="Beletsky A.V."/>
            <person name="Kublanov I.V."/>
            <person name="Kolganova T.V."/>
            <person name="Lebedinsky A.V."/>
            <person name="Chernyh N.A."/>
            <person name="Bonch-Osmolovskaya E.A."/>
            <person name="Skryabin K.G."/>
        </authorList>
    </citation>
    <scope>NUCLEOTIDE SEQUENCE [LARGE SCALE GENOMIC DNA]</scope>
    <source>
        <strain evidence="2">DSM 18924 / JCM 16383 / VKM B-2413 / 1221n</strain>
    </source>
</reference>
<organism evidence="1 2">
    <name type="scientific">Desulfurococcus amylolyticus (strain DSM 18924 / JCM 16383 / VKM B-2413 / 1221n)</name>
    <name type="common">Desulfurococcus kamchatkensis</name>
    <dbReference type="NCBI Taxonomy" id="490899"/>
    <lineage>
        <taxon>Archaea</taxon>
        <taxon>Thermoproteota</taxon>
        <taxon>Thermoprotei</taxon>
        <taxon>Desulfurococcales</taxon>
        <taxon>Desulfurococcaceae</taxon>
        <taxon>Desulfurococcus</taxon>
    </lineage>
</organism>
<dbReference type="Proteomes" id="UP000006903">
    <property type="component" value="Chromosome"/>
</dbReference>